<evidence type="ECO:0000256" key="5">
    <source>
        <dbReference type="ARBA" id="ARBA00025933"/>
    </source>
</evidence>
<evidence type="ECO:0000256" key="3">
    <source>
        <dbReference type="ARBA" id="ARBA00017941"/>
    </source>
</evidence>
<dbReference type="RefSeq" id="WP_066102287.1">
    <property type="nucleotide sequence ID" value="NZ_CP016027.1"/>
</dbReference>
<proteinExistence type="inferred from homology"/>
<accession>A0A191ZJQ9</accession>
<name>A0A191ZJQ9_9GAMM</name>
<comment type="subcellular location">
    <subcellularLocation>
        <location evidence="1 6">Bacterial flagellum basal body</location>
    </subcellularLocation>
</comment>
<dbReference type="Proteomes" id="UP000078596">
    <property type="component" value="Chromosome"/>
</dbReference>
<dbReference type="GO" id="GO:0071978">
    <property type="term" value="P:bacterial-type flagellum-dependent swarming motility"/>
    <property type="evidence" value="ECO:0007669"/>
    <property type="project" value="TreeGrafter"/>
</dbReference>
<dbReference type="Pfam" id="PF06429">
    <property type="entry name" value="Flg_bbr_C"/>
    <property type="match status" value="1"/>
</dbReference>
<sequence>MSLFSIFNVASSAMSAQSLRLNATASNMANANSVATKPEDAYKAREPVFQQVLEQNGGVGVRVMGITQSNATNPALYQPGNPLANKDGYVYSSNVNPVEEMVNMLSASRSYQTNVQVMDTAKNLALRTLQLGQ</sequence>
<keyword evidence="10" id="KW-1185">Reference proteome</keyword>
<dbReference type="InterPro" id="IPR019776">
    <property type="entry name" value="Flagellar_basal_body_rod_CS"/>
</dbReference>
<keyword evidence="9" id="KW-0969">Cilium</keyword>
<evidence type="ECO:0000313" key="9">
    <source>
        <dbReference type="EMBL" id="ANJ68105.1"/>
    </source>
</evidence>
<evidence type="ECO:0000256" key="1">
    <source>
        <dbReference type="ARBA" id="ARBA00004117"/>
    </source>
</evidence>
<evidence type="ECO:0000259" key="7">
    <source>
        <dbReference type="Pfam" id="PF00460"/>
    </source>
</evidence>
<dbReference type="AlphaFoldDB" id="A0A191ZJQ9"/>
<dbReference type="GO" id="GO:0030694">
    <property type="term" value="C:bacterial-type flagellum basal body, rod"/>
    <property type="evidence" value="ECO:0007669"/>
    <property type="project" value="UniProtKB-UniRule"/>
</dbReference>
<dbReference type="InterPro" id="IPR001444">
    <property type="entry name" value="Flag_bb_rod_N"/>
</dbReference>
<dbReference type="PANTHER" id="PTHR30435:SF2">
    <property type="entry name" value="FLAGELLAR BASAL-BODY ROD PROTEIN FLGC"/>
    <property type="match status" value="1"/>
</dbReference>
<reference evidence="9 10" key="1">
    <citation type="submission" date="2016-06" db="EMBL/GenBank/DDBJ databases">
        <title>Insight into the functional genes involving in sulfur oxidation in Pearl River water.</title>
        <authorList>
            <person name="Luo J."/>
            <person name="Tan X."/>
            <person name="Lin W."/>
        </authorList>
    </citation>
    <scope>NUCLEOTIDE SEQUENCE [LARGE SCALE GENOMIC DNA]</scope>
    <source>
        <strain evidence="9 10">LS2</strain>
    </source>
</reference>
<evidence type="ECO:0000259" key="8">
    <source>
        <dbReference type="Pfam" id="PF06429"/>
    </source>
</evidence>
<dbReference type="NCBIfam" id="TIGR01395">
    <property type="entry name" value="FlgC"/>
    <property type="match status" value="1"/>
</dbReference>
<evidence type="ECO:0000256" key="6">
    <source>
        <dbReference type="RuleBase" id="RU362062"/>
    </source>
</evidence>
<organism evidence="9 10">
    <name type="scientific">Halothiobacillus diazotrophicus</name>
    <dbReference type="NCBI Taxonomy" id="1860122"/>
    <lineage>
        <taxon>Bacteria</taxon>
        <taxon>Pseudomonadati</taxon>
        <taxon>Pseudomonadota</taxon>
        <taxon>Gammaproteobacteria</taxon>
        <taxon>Chromatiales</taxon>
        <taxon>Halothiobacillaceae</taxon>
        <taxon>Halothiobacillus</taxon>
    </lineage>
</organism>
<dbReference type="PROSITE" id="PS00588">
    <property type="entry name" value="FLAGELLA_BB_ROD"/>
    <property type="match status" value="1"/>
</dbReference>
<dbReference type="EMBL" id="CP016027">
    <property type="protein sequence ID" value="ANJ68105.1"/>
    <property type="molecule type" value="Genomic_DNA"/>
</dbReference>
<keyword evidence="9" id="KW-0282">Flagellum</keyword>
<dbReference type="STRING" id="1860122.A9404_12640"/>
<dbReference type="PANTHER" id="PTHR30435">
    <property type="entry name" value="FLAGELLAR PROTEIN"/>
    <property type="match status" value="1"/>
</dbReference>
<feature type="domain" description="Flagellar basal body rod protein N-terminal" evidence="7">
    <location>
        <begin position="7"/>
        <end position="32"/>
    </location>
</feature>
<comment type="subunit">
    <text evidence="5 6">The basal body constitutes a major portion of the flagellar organelle and consists of four rings (L,P,S, and M) mounted on a central rod. The rod consists of about 26 subunits of FlgG in the distal portion, and FlgB, FlgC and FlgF are thought to build up the proximal portion of the rod with about 6 subunits each.</text>
</comment>
<comment type="similarity">
    <text evidence="2">Belongs to the flagella basal body rod proteins family.</text>
</comment>
<evidence type="ECO:0000256" key="2">
    <source>
        <dbReference type="ARBA" id="ARBA00009677"/>
    </source>
</evidence>
<dbReference type="OrthoDB" id="9794148at2"/>
<evidence type="ECO:0000313" key="10">
    <source>
        <dbReference type="Proteomes" id="UP000078596"/>
    </source>
</evidence>
<keyword evidence="4 6" id="KW-0975">Bacterial flagellum</keyword>
<gene>
    <name evidence="9" type="ORF">A9404_12640</name>
</gene>
<keyword evidence="9" id="KW-0966">Cell projection</keyword>
<evidence type="ECO:0000256" key="4">
    <source>
        <dbReference type="ARBA" id="ARBA00023143"/>
    </source>
</evidence>
<dbReference type="KEGG" id="haz:A9404_12640"/>
<dbReference type="Pfam" id="PF00460">
    <property type="entry name" value="Flg_bb_rod"/>
    <property type="match status" value="1"/>
</dbReference>
<protein>
    <recommendedName>
        <fullName evidence="3 6">Flagellar basal-body rod protein FlgC</fullName>
    </recommendedName>
</protein>
<feature type="domain" description="Flagellar basal-body/hook protein C-terminal" evidence="8">
    <location>
        <begin position="87"/>
        <end position="131"/>
    </location>
</feature>
<dbReference type="InterPro" id="IPR010930">
    <property type="entry name" value="Flg_bb/hook_C_dom"/>
</dbReference>
<dbReference type="InterPro" id="IPR006299">
    <property type="entry name" value="FlgC"/>
</dbReference>